<dbReference type="AlphaFoldDB" id="A0A7J8HHS0"/>
<keyword evidence="5" id="KW-0378">Hydrolase</keyword>
<dbReference type="EMBL" id="JACASF010000006">
    <property type="protein sequence ID" value="KAF6471581.1"/>
    <property type="molecule type" value="Genomic_DNA"/>
</dbReference>
<gene>
    <name evidence="7" type="ORF">HJG59_010968</name>
</gene>
<dbReference type="InterPro" id="IPR040643">
    <property type="entry name" value="MLVIN_C"/>
</dbReference>
<evidence type="ECO:0000313" key="8">
    <source>
        <dbReference type="Proteomes" id="UP000550707"/>
    </source>
</evidence>
<sequence>MYSRPPPILPKIREELKAEIHNYSYSSSCRLCSPPRRPSINIRDALPVSTSDPVHPFQPGDSVWVKKFTTQGLTPALQVPHTVILTTPTAVKVNDIPTWVHHSRLKGGKQNGRSRPLQTP</sequence>
<keyword evidence="3" id="KW-0540">Nuclease</keyword>
<dbReference type="InParanoid" id="A0A7J8HHS0"/>
<feature type="domain" description="Murine leukemia virus integrase C-terminal" evidence="6">
    <location>
        <begin position="55"/>
        <end position="105"/>
    </location>
</feature>
<dbReference type="Gene3D" id="2.30.30.850">
    <property type="match status" value="1"/>
</dbReference>
<proteinExistence type="predicted"/>
<name>A0A7J8HHS0_MOLMO</name>
<dbReference type="GO" id="GO:0016779">
    <property type="term" value="F:nucleotidyltransferase activity"/>
    <property type="evidence" value="ECO:0007669"/>
    <property type="project" value="UniProtKB-KW"/>
</dbReference>
<reference evidence="7 8" key="1">
    <citation type="journal article" date="2020" name="Nature">
        <title>Six reference-quality genomes reveal evolution of bat adaptations.</title>
        <authorList>
            <person name="Jebb D."/>
            <person name="Huang Z."/>
            <person name="Pippel M."/>
            <person name="Hughes G.M."/>
            <person name="Lavrichenko K."/>
            <person name="Devanna P."/>
            <person name="Winkler S."/>
            <person name="Jermiin L.S."/>
            <person name="Skirmuntt E.C."/>
            <person name="Katzourakis A."/>
            <person name="Burkitt-Gray L."/>
            <person name="Ray D.A."/>
            <person name="Sullivan K.A.M."/>
            <person name="Roscito J.G."/>
            <person name="Kirilenko B.M."/>
            <person name="Davalos L.M."/>
            <person name="Corthals A.P."/>
            <person name="Power M.L."/>
            <person name="Jones G."/>
            <person name="Ransome R.D."/>
            <person name="Dechmann D.K.N."/>
            <person name="Locatelli A.G."/>
            <person name="Puechmaille S.J."/>
            <person name="Fedrigo O."/>
            <person name="Jarvis E.D."/>
            <person name="Hiller M."/>
            <person name="Vernes S.C."/>
            <person name="Myers E.W."/>
            <person name="Teeling E.C."/>
        </authorList>
    </citation>
    <scope>NUCLEOTIDE SEQUENCE [LARGE SCALE GENOMIC DNA]</scope>
    <source>
        <strain evidence="7">MMolMol1</strain>
        <tissue evidence="7">Muscle</tissue>
    </source>
</reference>
<accession>A0A7J8HHS0</accession>
<dbReference type="Pfam" id="PF18697">
    <property type="entry name" value="MLVIN_C"/>
    <property type="match status" value="1"/>
</dbReference>
<evidence type="ECO:0000256" key="5">
    <source>
        <dbReference type="ARBA" id="ARBA00022801"/>
    </source>
</evidence>
<keyword evidence="2" id="KW-0548">Nucleotidyltransferase</keyword>
<evidence type="ECO:0000256" key="2">
    <source>
        <dbReference type="ARBA" id="ARBA00022695"/>
    </source>
</evidence>
<evidence type="ECO:0000259" key="6">
    <source>
        <dbReference type="Pfam" id="PF18697"/>
    </source>
</evidence>
<keyword evidence="4" id="KW-0255">Endonuclease</keyword>
<organism evidence="7 8">
    <name type="scientific">Molossus molossus</name>
    <name type="common">Pallas' mastiff bat</name>
    <name type="synonym">Vespertilio molossus</name>
    <dbReference type="NCBI Taxonomy" id="27622"/>
    <lineage>
        <taxon>Eukaryota</taxon>
        <taxon>Metazoa</taxon>
        <taxon>Chordata</taxon>
        <taxon>Craniata</taxon>
        <taxon>Vertebrata</taxon>
        <taxon>Euteleostomi</taxon>
        <taxon>Mammalia</taxon>
        <taxon>Eutheria</taxon>
        <taxon>Laurasiatheria</taxon>
        <taxon>Chiroptera</taxon>
        <taxon>Yangochiroptera</taxon>
        <taxon>Molossidae</taxon>
        <taxon>Molossus</taxon>
    </lineage>
</organism>
<dbReference type="Proteomes" id="UP000550707">
    <property type="component" value="Unassembled WGS sequence"/>
</dbReference>
<comment type="caution">
    <text evidence="7">The sequence shown here is derived from an EMBL/GenBank/DDBJ whole genome shotgun (WGS) entry which is preliminary data.</text>
</comment>
<keyword evidence="1" id="KW-0808">Transferase</keyword>
<evidence type="ECO:0000256" key="4">
    <source>
        <dbReference type="ARBA" id="ARBA00022759"/>
    </source>
</evidence>
<keyword evidence="8" id="KW-1185">Reference proteome</keyword>
<evidence type="ECO:0000256" key="3">
    <source>
        <dbReference type="ARBA" id="ARBA00022722"/>
    </source>
</evidence>
<dbReference type="GO" id="GO:0016787">
    <property type="term" value="F:hydrolase activity"/>
    <property type="evidence" value="ECO:0007669"/>
    <property type="project" value="UniProtKB-KW"/>
</dbReference>
<dbReference type="GO" id="GO:0004519">
    <property type="term" value="F:endonuclease activity"/>
    <property type="evidence" value="ECO:0007669"/>
    <property type="project" value="UniProtKB-KW"/>
</dbReference>
<evidence type="ECO:0000313" key="7">
    <source>
        <dbReference type="EMBL" id="KAF6471581.1"/>
    </source>
</evidence>
<protein>
    <recommendedName>
        <fullName evidence="6">Murine leukemia virus integrase C-terminal domain-containing protein</fullName>
    </recommendedName>
</protein>
<evidence type="ECO:0000256" key="1">
    <source>
        <dbReference type="ARBA" id="ARBA00022679"/>
    </source>
</evidence>